<dbReference type="Proteomes" id="UP001246690">
    <property type="component" value="Chromosome"/>
</dbReference>
<evidence type="ECO:0000313" key="2">
    <source>
        <dbReference type="EMBL" id="WMY72475.1"/>
    </source>
</evidence>
<gene>
    <name evidence="2" type="ORF">RHD99_13365</name>
</gene>
<protein>
    <submittedName>
        <fullName evidence="2">Type 2 lanthipeptide synthetase LanM</fullName>
    </submittedName>
</protein>
<dbReference type="Pfam" id="PF13575">
    <property type="entry name" value="DUF4135"/>
    <property type="match status" value="1"/>
</dbReference>
<name>A0ABY9S4Q1_9ENTR</name>
<dbReference type="EMBL" id="CP133838">
    <property type="protein sequence ID" value="WMY72475.1"/>
    <property type="molecule type" value="Genomic_DNA"/>
</dbReference>
<keyword evidence="3" id="KW-1185">Reference proteome</keyword>
<sequence>MKYHVTEPYRAYLFYPHLQSFDSRLKMLLSSKGLLGWEYSGVLRQLAETLDQIYLPDFVVSFDKWLLEQEVSSTDRYKQYFKNSDEEWRESIRGKNEFVEKLAAHVCESTLQCLDIFSDRLLKDKALLTENFYFPSVIHTGVIDILGGDRHENGQQPVLLTVNDQHVVYKPRDAQIECVLNKICNISGLKAVCPETLSMKTHIWQKFIPNQPLSAPENAEQVYTQYGNILALADLLNINDCHFDNFIVDKNRVYFIDSETSFQYFFSDDPDYESSIYQSGLLQSPEVLSNGIGHTSAITAVTNIFQSYTYPHAVNDGSEQIQVHYEQGFLKRTHNYPHHGGNPVLPDDYIDNVILGYENGYEKLLSHASEIISLLGKTTTMKPRYLIRTTAYYMLVINKIIHPGTSLNIDEKFSVLINEYLHYDGAHPRFAELIPYEAESLIHYNVPIFQMDIHSTSIMTGSGQVIPDFFIAPPLEQVKSNFTRPPCYIERQRELIRESMNVHIRQ</sequence>
<reference evidence="2 3" key="1">
    <citation type="submission" date="2023-09" db="EMBL/GenBank/DDBJ databases">
        <title>Buttiauxella selenatireducens sp. nov., isolated from the rhizosphere of Cardamine hupingshanesis.</title>
        <authorList>
            <person name="Zhang S."/>
            <person name="Xu Z."/>
            <person name="Wang H."/>
            <person name="Guo Y."/>
        </authorList>
    </citation>
    <scope>NUCLEOTIDE SEQUENCE [LARGE SCALE GENOMIC DNA]</scope>
    <source>
        <strain evidence="2 3">R73</strain>
    </source>
</reference>
<proteinExistence type="predicted"/>
<evidence type="ECO:0000313" key="3">
    <source>
        <dbReference type="Proteomes" id="UP001246690"/>
    </source>
</evidence>
<dbReference type="InterPro" id="IPR025410">
    <property type="entry name" value="Lant_dehyd"/>
</dbReference>
<accession>A0ABY9S4Q1</accession>
<feature type="domain" description="Lantibiotic biosynthesis protein dehydration" evidence="1">
    <location>
        <begin position="100"/>
        <end position="451"/>
    </location>
</feature>
<dbReference type="RefSeq" id="WP_309874406.1">
    <property type="nucleotide sequence ID" value="NZ_CP133838.1"/>
</dbReference>
<organism evidence="2 3">
    <name type="scientific">Buttiauxella selenatireducens</name>
    <dbReference type="NCBI Taxonomy" id="3073902"/>
    <lineage>
        <taxon>Bacteria</taxon>
        <taxon>Pseudomonadati</taxon>
        <taxon>Pseudomonadota</taxon>
        <taxon>Gammaproteobacteria</taxon>
        <taxon>Enterobacterales</taxon>
        <taxon>Enterobacteriaceae</taxon>
        <taxon>Buttiauxella</taxon>
    </lineage>
</organism>
<evidence type="ECO:0000259" key="1">
    <source>
        <dbReference type="Pfam" id="PF13575"/>
    </source>
</evidence>